<dbReference type="InterPro" id="IPR000160">
    <property type="entry name" value="GGDEF_dom"/>
</dbReference>
<evidence type="ECO:0000256" key="1">
    <source>
        <dbReference type="ARBA" id="ARBA00012528"/>
    </source>
</evidence>
<comment type="catalytic activity">
    <reaction evidence="2">
        <text>2 GTP = 3',3'-c-di-GMP + 2 diphosphate</text>
        <dbReference type="Rhea" id="RHEA:24898"/>
        <dbReference type="ChEBI" id="CHEBI:33019"/>
        <dbReference type="ChEBI" id="CHEBI:37565"/>
        <dbReference type="ChEBI" id="CHEBI:58805"/>
        <dbReference type="EC" id="2.7.7.65"/>
    </reaction>
</comment>
<dbReference type="KEGG" id="ngg:RG540_CH25600"/>
<sequence length="316" mass="35351">MTASPAHQAPSIEIGRETAFSRDQLYFILSALPDPCFVLTRSGRYAALFGGQDTRYYHEGSYLVGKSLYDVLVVEKAQRFVREIEKALASRALHIIEYSLSGSDVKGLQNDGPEHPIWFEGRLQALDFQVDGEDAIVWVASNITEKNAVENQLRHQSETDALTGFFNRRKLMDVLALKFELFRDEHIPTSVFMFDIDHFKTVNDELGHAMGDAVLKAIAGVCRLELRKTDFLARLGGDEFVVVMPATRQEHGIVIANRLRQRVATEVRETLGHHATISGGLSEFLSADASSEDILKRADDGLYRSKRAGRNRISPA</sequence>
<feature type="domain" description="GGDEF" evidence="3">
    <location>
        <begin position="187"/>
        <end position="316"/>
    </location>
</feature>
<dbReference type="EMBL" id="HG938353">
    <property type="protein sequence ID" value="CDN48726.1"/>
    <property type="molecule type" value="Genomic_DNA"/>
</dbReference>
<evidence type="ECO:0000256" key="2">
    <source>
        <dbReference type="ARBA" id="ARBA00034247"/>
    </source>
</evidence>
<dbReference type="FunFam" id="3.30.70.270:FF:000001">
    <property type="entry name" value="Diguanylate cyclase domain protein"/>
    <property type="match status" value="1"/>
</dbReference>
<dbReference type="SUPFAM" id="SSF55073">
    <property type="entry name" value="Nucleotide cyclase"/>
    <property type="match status" value="1"/>
</dbReference>
<evidence type="ECO:0000313" key="5">
    <source>
        <dbReference type="Proteomes" id="UP000028181"/>
    </source>
</evidence>
<dbReference type="SMART" id="SM00267">
    <property type="entry name" value="GGDEF"/>
    <property type="match status" value="1"/>
</dbReference>
<dbReference type="CDD" id="cd01949">
    <property type="entry name" value="GGDEF"/>
    <property type="match status" value="1"/>
</dbReference>
<protein>
    <recommendedName>
        <fullName evidence="1">diguanylate cyclase</fullName>
        <ecNumber evidence="1">2.7.7.65</ecNumber>
    </recommendedName>
</protein>
<dbReference type="Gene3D" id="3.30.70.270">
    <property type="match status" value="1"/>
</dbReference>
<dbReference type="PANTHER" id="PTHR45138:SF9">
    <property type="entry name" value="DIGUANYLATE CYCLASE DGCM-RELATED"/>
    <property type="match status" value="1"/>
</dbReference>
<dbReference type="Gene3D" id="3.30.450.20">
    <property type="entry name" value="PAS domain"/>
    <property type="match status" value="1"/>
</dbReference>
<dbReference type="Pfam" id="PF00990">
    <property type="entry name" value="GGDEF"/>
    <property type="match status" value="1"/>
</dbReference>
<keyword evidence="5" id="KW-1185">Reference proteome</keyword>
<dbReference type="OrthoDB" id="9812260at2"/>
<dbReference type="AlphaFoldDB" id="A0A068SSI3"/>
<organism evidence="4 5">
    <name type="scientific">Neorhizobium galegae bv. orientalis str. HAMBI 540</name>
    <dbReference type="NCBI Taxonomy" id="1028800"/>
    <lineage>
        <taxon>Bacteria</taxon>
        <taxon>Pseudomonadati</taxon>
        <taxon>Pseudomonadota</taxon>
        <taxon>Alphaproteobacteria</taxon>
        <taxon>Hyphomicrobiales</taxon>
        <taxon>Rhizobiaceae</taxon>
        <taxon>Rhizobium/Agrobacterium group</taxon>
        <taxon>Neorhizobium</taxon>
    </lineage>
</organism>
<dbReference type="GO" id="GO:0052621">
    <property type="term" value="F:diguanylate cyclase activity"/>
    <property type="evidence" value="ECO:0007669"/>
    <property type="project" value="UniProtKB-EC"/>
</dbReference>
<proteinExistence type="predicted"/>
<gene>
    <name evidence="4" type="ORF">RG540_CH25600</name>
</gene>
<dbReference type="InterPro" id="IPR050469">
    <property type="entry name" value="Diguanylate_Cyclase"/>
</dbReference>
<dbReference type="GO" id="GO:0043709">
    <property type="term" value="P:cell adhesion involved in single-species biofilm formation"/>
    <property type="evidence" value="ECO:0007669"/>
    <property type="project" value="TreeGrafter"/>
</dbReference>
<dbReference type="RefSeq" id="WP_046601342.1">
    <property type="nucleotide sequence ID" value="NZ_HG938353.1"/>
</dbReference>
<dbReference type="EC" id="2.7.7.65" evidence="1"/>
<dbReference type="GO" id="GO:0005886">
    <property type="term" value="C:plasma membrane"/>
    <property type="evidence" value="ECO:0007669"/>
    <property type="project" value="TreeGrafter"/>
</dbReference>
<accession>A0A068SSI3</accession>
<dbReference type="InterPro" id="IPR043128">
    <property type="entry name" value="Rev_trsase/Diguanyl_cyclase"/>
</dbReference>
<evidence type="ECO:0000259" key="3">
    <source>
        <dbReference type="PROSITE" id="PS50887"/>
    </source>
</evidence>
<dbReference type="HOGENOM" id="CLU_000445_11_4_5"/>
<dbReference type="PANTHER" id="PTHR45138">
    <property type="entry name" value="REGULATORY COMPONENTS OF SENSORY TRANSDUCTION SYSTEM"/>
    <property type="match status" value="1"/>
</dbReference>
<dbReference type="InterPro" id="IPR029787">
    <property type="entry name" value="Nucleotide_cyclase"/>
</dbReference>
<dbReference type="PROSITE" id="PS50887">
    <property type="entry name" value="GGDEF"/>
    <property type="match status" value="1"/>
</dbReference>
<dbReference type="NCBIfam" id="TIGR00254">
    <property type="entry name" value="GGDEF"/>
    <property type="match status" value="1"/>
</dbReference>
<dbReference type="Proteomes" id="UP000028181">
    <property type="component" value="Chromosome I"/>
</dbReference>
<dbReference type="GeneID" id="24258901"/>
<name>A0A068SSI3_NEOGA</name>
<dbReference type="PATRIC" id="fig|1028800.3.peg.2589"/>
<evidence type="ECO:0000313" key="4">
    <source>
        <dbReference type="EMBL" id="CDN48726.1"/>
    </source>
</evidence>
<dbReference type="GO" id="GO:1902201">
    <property type="term" value="P:negative regulation of bacterial-type flagellum-dependent cell motility"/>
    <property type="evidence" value="ECO:0007669"/>
    <property type="project" value="TreeGrafter"/>
</dbReference>
<dbReference type="eggNOG" id="COG2199">
    <property type="taxonomic scope" value="Bacteria"/>
</dbReference>
<reference evidence="5" key="1">
    <citation type="journal article" date="2014" name="BMC Genomics">
        <title>Genome sequencing of two Neorhizobium galegae strains reveals a noeT gene responsible for the unusual acetylation of the nodulation factors.</title>
        <authorList>
            <person name="Osterman J."/>
            <person name="Marsh J."/>
            <person name="Laine P.K."/>
            <person name="Zeng Z."/>
            <person name="Alatalo E."/>
            <person name="Sullivan J.T."/>
            <person name="Young J.P."/>
            <person name="Thomas-Oates J."/>
            <person name="Paulin L."/>
            <person name="Lindstrom K."/>
        </authorList>
    </citation>
    <scope>NUCLEOTIDE SEQUENCE [LARGE SCALE GENOMIC DNA]</scope>
    <source>
        <strain evidence="5">HAMBI 540</strain>
    </source>
</reference>